<proteinExistence type="predicted"/>
<dbReference type="AlphaFoldDB" id="L1ICZ5"/>
<reference evidence="3" key="2">
    <citation type="submission" date="2012-11" db="EMBL/GenBank/DDBJ databases">
        <authorList>
            <person name="Kuo A."/>
            <person name="Curtis B.A."/>
            <person name="Tanifuji G."/>
            <person name="Burki F."/>
            <person name="Gruber A."/>
            <person name="Irimia M."/>
            <person name="Maruyama S."/>
            <person name="Arias M.C."/>
            <person name="Ball S.G."/>
            <person name="Gile G.H."/>
            <person name="Hirakawa Y."/>
            <person name="Hopkins J.F."/>
            <person name="Rensing S.A."/>
            <person name="Schmutz J."/>
            <person name="Symeonidi A."/>
            <person name="Elias M."/>
            <person name="Eveleigh R.J."/>
            <person name="Herman E.K."/>
            <person name="Klute M.J."/>
            <person name="Nakayama T."/>
            <person name="Obornik M."/>
            <person name="Reyes-Prieto A."/>
            <person name="Armbrust E.V."/>
            <person name="Aves S.J."/>
            <person name="Beiko R.G."/>
            <person name="Coutinho P."/>
            <person name="Dacks J.B."/>
            <person name="Durnford D.G."/>
            <person name="Fast N.M."/>
            <person name="Green B.R."/>
            <person name="Grisdale C."/>
            <person name="Hempe F."/>
            <person name="Henrissat B."/>
            <person name="Hoppner M.P."/>
            <person name="Ishida K.-I."/>
            <person name="Kim E."/>
            <person name="Koreny L."/>
            <person name="Kroth P.G."/>
            <person name="Liu Y."/>
            <person name="Malik S.-B."/>
            <person name="Maier U.G."/>
            <person name="McRose D."/>
            <person name="Mock T."/>
            <person name="Neilson J.A."/>
            <person name="Onodera N.T."/>
            <person name="Poole A.M."/>
            <person name="Pritham E.J."/>
            <person name="Richards T.A."/>
            <person name="Rocap G."/>
            <person name="Roy S.W."/>
            <person name="Sarai C."/>
            <person name="Schaack S."/>
            <person name="Shirato S."/>
            <person name="Slamovits C.H."/>
            <person name="Spencer D.F."/>
            <person name="Suzuki S."/>
            <person name="Worden A.Z."/>
            <person name="Zauner S."/>
            <person name="Barry K."/>
            <person name="Bell C."/>
            <person name="Bharti A.K."/>
            <person name="Crow J.A."/>
            <person name="Grimwood J."/>
            <person name="Kramer R."/>
            <person name="Lindquist E."/>
            <person name="Lucas S."/>
            <person name="Salamov A."/>
            <person name="McFadden G.I."/>
            <person name="Lane C.E."/>
            <person name="Keeling P.J."/>
            <person name="Gray M.W."/>
            <person name="Grigoriev I.V."/>
            <person name="Archibald J.M."/>
        </authorList>
    </citation>
    <scope>NUCLEOTIDE SEQUENCE</scope>
    <source>
        <strain evidence="3">CCMP2712</strain>
    </source>
</reference>
<evidence type="ECO:0000313" key="3">
    <source>
        <dbReference type="Proteomes" id="UP000011087"/>
    </source>
</evidence>
<protein>
    <submittedName>
        <fullName evidence="1 2">Uncharacterized protein</fullName>
    </submittedName>
</protein>
<accession>L1ICZ5</accession>
<dbReference type="Proteomes" id="UP000011087">
    <property type="component" value="Unassembled WGS sequence"/>
</dbReference>
<dbReference type="HOGENOM" id="CLU_2215006_0_0_1"/>
<reference evidence="2" key="3">
    <citation type="submission" date="2015-06" db="UniProtKB">
        <authorList>
            <consortium name="EnsemblProtists"/>
        </authorList>
    </citation>
    <scope>IDENTIFICATION</scope>
</reference>
<reference evidence="1 3" key="1">
    <citation type="journal article" date="2012" name="Nature">
        <title>Algal genomes reveal evolutionary mosaicism and the fate of nucleomorphs.</title>
        <authorList>
            <consortium name="DOE Joint Genome Institute"/>
            <person name="Curtis B.A."/>
            <person name="Tanifuji G."/>
            <person name="Burki F."/>
            <person name="Gruber A."/>
            <person name="Irimia M."/>
            <person name="Maruyama S."/>
            <person name="Arias M.C."/>
            <person name="Ball S.G."/>
            <person name="Gile G.H."/>
            <person name="Hirakawa Y."/>
            <person name="Hopkins J.F."/>
            <person name="Kuo A."/>
            <person name="Rensing S.A."/>
            <person name="Schmutz J."/>
            <person name="Symeonidi A."/>
            <person name="Elias M."/>
            <person name="Eveleigh R.J."/>
            <person name="Herman E.K."/>
            <person name="Klute M.J."/>
            <person name="Nakayama T."/>
            <person name="Obornik M."/>
            <person name="Reyes-Prieto A."/>
            <person name="Armbrust E.V."/>
            <person name="Aves S.J."/>
            <person name="Beiko R.G."/>
            <person name="Coutinho P."/>
            <person name="Dacks J.B."/>
            <person name="Durnford D.G."/>
            <person name="Fast N.M."/>
            <person name="Green B.R."/>
            <person name="Grisdale C.J."/>
            <person name="Hempel F."/>
            <person name="Henrissat B."/>
            <person name="Hoppner M.P."/>
            <person name="Ishida K."/>
            <person name="Kim E."/>
            <person name="Koreny L."/>
            <person name="Kroth P.G."/>
            <person name="Liu Y."/>
            <person name="Malik S.B."/>
            <person name="Maier U.G."/>
            <person name="McRose D."/>
            <person name="Mock T."/>
            <person name="Neilson J.A."/>
            <person name="Onodera N.T."/>
            <person name="Poole A.M."/>
            <person name="Pritham E.J."/>
            <person name="Richards T.A."/>
            <person name="Rocap G."/>
            <person name="Roy S.W."/>
            <person name="Sarai C."/>
            <person name="Schaack S."/>
            <person name="Shirato S."/>
            <person name="Slamovits C.H."/>
            <person name="Spencer D.F."/>
            <person name="Suzuki S."/>
            <person name="Worden A.Z."/>
            <person name="Zauner S."/>
            <person name="Barry K."/>
            <person name="Bell C."/>
            <person name="Bharti A.K."/>
            <person name="Crow J.A."/>
            <person name="Grimwood J."/>
            <person name="Kramer R."/>
            <person name="Lindquist E."/>
            <person name="Lucas S."/>
            <person name="Salamov A."/>
            <person name="McFadden G.I."/>
            <person name="Lane C.E."/>
            <person name="Keeling P.J."/>
            <person name="Gray M.W."/>
            <person name="Grigoriev I.V."/>
            <person name="Archibald J.M."/>
        </authorList>
    </citation>
    <scope>NUCLEOTIDE SEQUENCE</scope>
    <source>
        <strain evidence="1 3">CCMP2712</strain>
    </source>
</reference>
<evidence type="ECO:0000313" key="2">
    <source>
        <dbReference type="EnsemblProtists" id="EKX33710"/>
    </source>
</evidence>
<gene>
    <name evidence="1" type="ORF">GUITHDRAFT_120099</name>
</gene>
<dbReference type="PaxDb" id="55529-EKX33710"/>
<dbReference type="EMBL" id="JH993132">
    <property type="protein sequence ID" value="EKX33710.1"/>
    <property type="molecule type" value="Genomic_DNA"/>
</dbReference>
<sequence>MVSALSEKARKGFVVPRSSNTEWLVLHFRAGRTWFAAAPSIVEPESKKKKCGNEGDKAQTGTRKRVLIIVEIGMGTEPFCGSAHLVTASNAPETTERLDDGVVVSLG</sequence>
<evidence type="ECO:0000313" key="1">
    <source>
        <dbReference type="EMBL" id="EKX33710.1"/>
    </source>
</evidence>
<organism evidence="1">
    <name type="scientific">Guillardia theta (strain CCMP2712)</name>
    <name type="common">Cryptophyte</name>
    <dbReference type="NCBI Taxonomy" id="905079"/>
    <lineage>
        <taxon>Eukaryota</taxon>
        <taxon>Cryptophyceae</taxon>
        <taxon>Pyrenomonadales</taxon>
        <taxon>Geminigeraceae</taxon>
        <taxon>Guillardia</taxon>
    </lineage>
</organism>
<dbReference type="EnsemblProtists" id="EKX33710">
    <property type="protein sequence ID" value="EKX33710"/>
    <property type="gene ID" value="GUITHDRAFT_120099"/>
</dbReference>
<dbReference type="KEGG" id="gtt:GUITHDRAFT_120099"/>
<dbReference type="RefSeq" id="XP_005820690.1">
    <property type="nucleotide sequence ID" value="XM_005820633.1"/>
</dbReference>
<dbReference type="GeneID" id="17290450"/>
<name>L1ICZ5_GUITC</name>
<keyword evidence="3" id="KW-1185">Reference proteome</keyword>